<protein>
    <recommendedName>
        <fullName evidence="4">CCHC-type domain-containing protein</fullName>
    </recommendedName>
</protein>
<evidence type="ECO:0000256" key="1">
    <source>
        <dbReference type="SAM" id="MobiDB-lite"/>
    </source>
</evidence>
<dbReference type="AlphaFoldDB" id="A0A6A4WJ01"/>
<evidence type="ECO:0000313" key="3">
    <source>
        <dbReference type="Proteomes" id="UP000440578"/>
    </source>
</evidence>
<dbReference type="GO" id="GO:0003676">
    <property type="term" value="F:nucleic acid binding"/>
    <property type="evidence" value="ECO:0007669"/>
    <property type="project" value="InterPro"/>
</dbReference>
<dbReference type="SUPFAM" id="SSF57756">
    <property type="entry name" value="Retrovirus zinc finger-like domains"/>
    <property type="match status" value="1"/>
</dbReference>
<dbReference type="PANTHER" id="PTHR33198:SF19">
    <property type="entry name" value="CCHC-TYPE DOMAIN-CONTAINING PROTEIN"/>
    <property type="match status" value="1"/>
</dbReference>
<feature type="compositionally biased region" description="Low complexity" evidence="1">
    <location>
        <begin position="271"/>
        <end position="280"/>
    </location>
</feature>
<dbReference type="InterPro" id="IPR036875">
    <property type="entry name" value="Znf_CCHC_sf"/>
</dbReference>
<dbReference type="Proteomes" id="UP000440578">
    <property type="component" value="Unassembled WGS sequence"/>
</dbReference>
<dbReference type="EMBL" id="VIIS01000630">
    <property type="protein sequence ID" value="KAF0306785.1"/>
    <property type="molecule type" value="Genomic_DNA"/>
</dbReference>
<dbReference type="PANTHER" id="PTHR33198">
    <property type="entry name" value="ANK_REP_REGION DOMAIN-CONTAINING PROTEIN-RELATED"/>
    <property type="match status" value="1"/>
</dbReference>
<feature type="region of interest" description="Disordered" evidence="1">
    <location>
        <begin position="271"/>
        <end position="293"/>
    </location>
</feature>
<feature type="region of interest" description="Disordered" evidence="1">
    <location>
        <begin position="332"/>
        <end position="358"/>
    </location>
</feature>
<organism evidence="2 3">
    <name type="scientific">Amphibalanus amphitrite</name>
    <name type="common">Striped barnacle</name>
    <name type="synonym">Balanus amphitrite</name>
    <dbReference type="NCBI Taxonomy" id="1232801"/>
    <lineage>
        <taxon>Eukaryota</taxon>
        <taxon>Metazoa</taxon>
        <taxon>Ecdysozoa</taxon>
        <taxon>Arthropoda</taxon>
        <taxon>Crustacea</taxon>
        <taxon>Multicrustacea</taxon>
        <taxon>Cirripedia</taxon>
        <taxon>Thoracica</taxon>
        <taxon>Thoracicalcarea</taxon>
        <taxon>Balanomorpha</taxon>
        <taxon>Balanoidea</taxon>
        <taxon>Balanidae</taxon>
        <taxon>Amphibalaninae</taxon>
        <taxon>Amphibalanus</taxon>
    </lineage>
</organism>
<feature type="compositionally biased region" description="Low complexity" evidence="1">
    <location>
        <begin position="42"/>
        <end position="57"/>
    </location>
</feature>
<comment type="caution">
    <text evidence="2">The sequence shown here is derived from an EMBL/GenBank/DDBJ whole genome shotgun (WGS) entry which is preliminary data.</text>
</comment>
<feature type="region of interest" description="Disordered" evidence="1">
    <location>
        <begin position="42"/>
        <end position="73"/>
    </location>
</feature>
<evidence type="ECO:0008006" key="4">
    <source>
        <dbReference type="Google" id="ProtNLM"/>
    </source>
</evidence>
<accession>A0A6A4WJ01</accession>
<keyword evidence="3" id="KW-1185">Reference proteome</keyword>
<proteinExistence type="predicted"/>
<evidence type="ECO:0000313" key="2">
    <source>
        <dbReference type="EMBL" id="KAF0306785.1"/>
    </source>
</evidence>
<sequence>MSENESEVQTLSALLRRQAELSAQREERLTSMMESLMSRELSTGMGTDTTTDAAGAERGADGRSTTARPAVRLPASATPAPYLTSSASLREFTVWTEKVKGYFLLTGAGELHVKGQRAALLSLLDEDWHRVIRFGLDLTEDATPDTVMNAMEGHLRKQRNVLVDRREFYGRVQEPGERFDEFLYEIKELASFCDLCEHCSDSQIRDRIVCGARDEDAVRRMLEEPELTLKRAVDICRASENSRSTCEDLRGSEGYSVARLSAYRRGRSRLRAAPAAAATSDRQRSAQRCPTCGRRPHADPDTCRAASAICRACGELGHFAAVCRPVPSDHTVAAPAGGTPPGPARGPPAHSGRRGPHGRDIQRVIADIHISGVCTRPAPTVEIQLMHQAGSSTLKCTPDTGAEATVMGDAVARSIGIDLSRLQTDHRANFTAVGQRPLDCLGAFGAALRLGDRSADATVYVISGLTGTLLSWFDSVALGILPADFPAQIPNATQHKTDGRQTPIFRTEEPLWFLETAWCSQTQMGLSESTVWDLQSLMGARQMWTLGDAGMGPSEMPVCGP</sequence>
<gene>
    <name evidence="2" type="ORF">FJT64_021787</name>
</gene>
<dbReference type="OrthoDB" id="6342757at2759"/>
<dbReference type="GO" id="GO:0008270">
    <property type="term" value="F:zinc ion binding"/>
    <property type="evidence" value="ECO:0007669"/>
    <property type="project" value="InterPro"/>
</dbReference>
<name>A0A6A4WJ01_AMPAM</name>
<reference evidence="2 3" key="1">
    <citation type="submission" date="2019-07" db="EMBL/GenBank/DDBJ databases">
        <title>Draft genome assembly of a fouling barnacle, Amphibalanus amphitrite (Darwin, 1854): The first reference genome for Thecostraca.</title>
        <authorList>
            <person name="Kim W."/>
        </authorList>
    </citation>
    <scope>NUCLEOTIDE SEQUENCE [LARGE SCALE GENOMIC DNA]</scope>
    <source>
        <strain evidence="2">SNU_AA5</strain>
        <tissue evidence="2">Soma without cirri and trophi</tissue>
    </source>
</reference>